<dbReference type="PANTHER" id="PTHR31323:SF14">
    <property type="entry name" value="MECHANOSENSITIVE ION CHANNEL PROTEIN MSY2"/>
    <property type="match status" value="1"/>
</dbReference>
<keyword evidence="1" id="KW-0472">Membrane</keyword>
<dbReference type="Pfam" id="PF00924">
    <property type="entry name" value="MS_channel_2nd"/>
    <property type="match status" value="1"/>
</dbReference>
<gene>
    <name evidence="4" type="ORF">K461DRAFT_316011</name>
</gene>
<keyword evidence="1" id="KW-0812">Transmembrane</keyword>
<feature type="domain" description="Mechanosensitive ion channel protein Msy1/2-like transmembrane" evidence="3">
    <location>
        <begin position="31"/>
        <end position="200"/>
    </location>
</feature>
<evidence type="ECO:0000313" key="4">
    <source>
        <dbReference type="EMBL" id="KAF2149102.1"/>
    </source>
</evidence>
<dbReference type="GO" id="GO:0016020">
    <property type="term" value="C:membrane"/>
    <property type="evidence" value="ECO:0007669"/>
    <property type="project" value="InterPro"/>
</dbReference>
<keyword evidence="5" id="KW-1185">Reference proteome</keyword>
<dbReference type="PANTHER" id="PTHR31323">
    <property type="entry name" value="MECHANOSENSITIVE ION CHANNEL PROTEIN MSY2"/>
    <property type="match status" value="1"/>
</dbReference>
<dbReference type="Pfam" id="PF25886">
    <property type="entry name" value="Msy1"/>
    <property type="match status" value="1"/>
</dbReference>
<evidence type="ECO:0008006" key="6">
    <source>
        <dbReference type="Google" id="ProtNLM"/>
    </source>
</evidence>
<dbReference type="InterPro" id="IPR058650">
    <property type="entry name" value="Msy1/2-like"/>
</dbReference>
<dbReference type="GO" id="GO:0005262">
    <property type="term" value="F:calcium channel activity"/>
    <property type="evidence" value="ECO:0007669"/>
    <property type="project" value="TreeGrafter"/>
</dbReference>
<protein>
    <recommendedName>
        <fullName evidence="6">Mechanosensitive ion channel protein</fullName>
    </recommendedName>
</protein>
<feature type="transmembrane region" description="Helical" evidence="1">
    <location>
        <begin position="175"/>
        <end position="198"/>
    </location>
</feature>
<evidence type="ECO:0000259" key="2">
    <source>
        <dbReference type="Pfam" id="PF00924"/>
    </source>
</evidence>
<feature type="domain" description="Mechanosensitive ion channel MscS" evidence="2">
    <location>
        <begin position="446"/>
        <end position="514"/>
    </location>
</feature>
<dbReference type="Proteomes" id="UP000799439">
    <property type="component" value="Unassembled WGS sequence"/>
</dbReference>
<evidence type="ECO:0000256" key="1">
    <source>
        <dbReference type="SAM" id="Phobius"/>
    </source>
</evidence>
<name>A0A9P4IWG7_9PEZI</name>
<evidence type="ECO:0000313" key="5">
    <source>
        <dbReference type="Proteomes" id="UP000799439"/>
    </source>
</evidence>
<sequence length="718" mass="80229">MGNYTPDITISNDTKEGTPLRPVYPKVQSHSWHRLLKIGRSLLVLLLVGIPLAIPIIIYRNDSTVDLENETPKQKQHRQLTFYVFCWLLTTWLGGFLFYCLGCWLPYLFRFVARYVNPAHQRYWRVFRVMRRPVTLLGLDIVAYLALAAFVTYNGDLAAYIDKDSDTWDDILGDILMQATLWAVFYFFEKALIVYVTIHYHSRSDKNRIRRNKDMHAALEALYKASIHLYPVGSPEFATEDNLIATAAGNDKGLRRGTSAYLRKLGLDSYKILTIFGNTLSDEVDDNGKQKHWFRPSQAYAVVERALGDEVSATALATRVWRSLVLSGQETLRQEDIAEALGPYDDAAAYFAILDDAKLGSITLSDAIAVTIEAARVKHSIYASMSASNHVINTFDWVALAILAGVMTFFIGVQYIPALKAVKEILGFTAMGLSFAVGRTVHKFMCGSVFILFDHPYDVGDRVEIWNPSTTRAEPLIVERMSLLYTVFKRTDNGVETQLANERLALCRIENVSRSGISKQAVAIAIDVATSFERLSELRSELETFIKENPRDYGEGIGLNIVGLNDLDRMELKCSFSHPRNFADDKARSARSMRFYCALVAAIRKLGIQGPGGVGDQARPIYTVMLGQEKNRIRSGEGWLSGFGQADSDSQEKEVAGLRTEFPMPSQEAEEAAVSKLVKLPDAPKKTGDSGVSTGFEAQGVTGLRIKTNPGVETMFHR</sequence>
<dbReference type="GO" id="GO:0006874">
    <property type="term" value="P:intracellular calcium ion homeostasis"/>
    <property type="evidence" value="ECO:0007669"/>
    <property type="project" value="TreeGrafter"/>
</dbReference>
<keyword evidence="1" id="KW-1133">Transmembrane helix</keyword>
<feature type="transmembrane region" description="Helical" evidence="1">
    <location>
        <begin position="395"/>
        <end position="416"/>
    </location>
</feature>
<dbReference type="EMBL" id="ML996092">
    <property type="protein sequence ID" value="KAF2149102.1"/>
    <property type="molecule type" value="Genomic_DNA"/>
</dbReference>
<proteinExistence type="predicted"/>
<comment type="caution">
    <text evidence="4">The sequence shown here is derived from an EMBL/GenBank/DDBJ whole genome shotgun (WGS) entry which is preliminary data.</text>
</comment>
<evidence type="ECO:0000259" key="3">
    <source>
        <dbReference type="Pfam" id="PF25886"/>
    </source>
</evidence>
<feature type="transmembrane region" description="Helical" evidence="1">
    <location>
        <begin position="134"/>
        <end position="155"/>
    </location>
</feature>
<dbReference type="AlphaFoldDB" id="A0A9P4IWG7"/>
<organism evidence="4 5">
    <name type="scientific">Myriangium duriaei CBS 260.36</name>
    <dbReference type="NCBI Taxonomy" id="1168546"/>
    <lineage>
        <taxon>Eukaryota</taxon>
        <taxon>Fungi</taxon>
        <taxon>Dikarya</taxon>
        <taxon>Ascomycota</taxon>
        <taxon>Pezizomycotina</taxon>
        <taxon>Dothideomycetes</taxon>
        <taxon>Dothideomycetidae</taxon>
        <taxon>Myriangiales</taxon>
        <taxon>Myriangiaceae</taxon>
        <taxon>Myriangium</taxon>
    </lineage>
</organism>
<feature type="transmembrane region" description="Helical" evidence="1">
    <location>
        <begin position="42"/>
        <end position="60"/>
    </location>
</feature>
<reference evidence="4" key="1">
    <citation type="journal article" date="2020" name="Stud. Mycol.">
        <title>101 Dothideomycetes genomes: a test case for predicting lifestyles and emergence of pathogens.</title>
        <authorList>
            <person name="Haridas S."/>
            <person name="Albert R."/>
            <person name="Binder M."/>
            <person name="Bloem J."/>
            <person name="Labutti K."/>
            <person name="Salamov A."/>
            <person name="Andreopoulos B."/>
            <person name="Baker S."/>
            <person name="Barry K."/>
            <person name="Bills G."/>
            <person name="Bluhm B."/>
            <person name="Cannon C."/>
            <person name="Castanera R."/>
            <person name="Culley D."/>
            <person name="Daum C."/>
            <person name="Ezra D."/>
            <person name="Gonzalez J."/>
            <person name="Henrissat B."/>
            <person name="Kuo A."/>
            <person name="Liang C."/>
            <person name="Lipzen A."/>
            <person name="Lutzoni F."/>
            <person name="Magnuson J."/>
            <person name="Mondo S."/>
            <person name="Nolan M."/>
            <person name="Ohm R."/>
            <person name="Pangilinan J."/>
            <person name="Park H.-J."/>
            <person name="Ramirez L."/>
            <person name="Alfaro M."/>
            <person name="Sun H."/>
            <person name="Tritt A."/>
            <person name="Yoshinaga Y."/>
            <person name="Zwiers L.-H."/>
            <person name="Turgeon B."/>
            <person name="Goodwin S."/>
            <person name="Spatafora J."/>
            <person name="Crous P."/>
            <person name="Grigoriev I."/>
        </authorList>
    </citation>
    <scope>NUCLEOTIDE SEQUENCE</scope>
    <source>
        <strain evidence="4">CBS 260.36</strain>
    </source>
</reference>
<dbReference type="InterPro" id="IPR006685">
    <property type="entry name" value="MscS_channel_2nd"/>
</dbReference>
<accession>A0A9P4IWG7</accession>
<dbReference type="OrthoDB" id="544685at2759"/>
<feature type="transmembrane region" description="Helical" evidence="1">
    <location>
        <begin position="80"/>
        <end position="113"/>
    </location>
</feature>